<gene>
    <name evidence="3" type="ORF">CBOVIS_LOCUS2371</name>
</gene>
<accession>A0A8S1EGV8</accession>
<dbReference type="PROSITE" id="PS50181">
    <property type="entry name" value="FBOX"/>
    <property type="match status" value="1"/>
</dbReference>
<dbReference type="AlphaFoldDB" id="A0A8S1EGV8"/>
<protein>
    <recommendedName>
        <fullName evidence="2">F-box domain-containing protein</fullName>
    </recommendedName>
</protein>
<evidence type="ECO:0000259" key="2">
    <source>
        <dbReference type="PROSITE" id="PS50181"/>
    </source>
</evidence>
<dbReference type="InterPro" id="IPR001810">
    <property type="entry name" value="F-box_dom"/>
</dbReference>
<evidence type="ECO:0000256" key="1">
    <source>
        <dbReference type="SAM" id="MobiDB-lite"/>
    </source>
</evidence>
<evidence type="ECO:0000313" key="4">
    <source>
        <dbReference type="Proteomes" id="UP000494206"/>
    </source>
</evidence>
<comment type="caution">
    <text evidence="3">The sequence shown here is derived from an EMBL/GenBank/DDBJ whole genome shotgun (WGS) entry which is preliminary data.</text>
</comment>
<dbReference type="Proteomes" id="UP000494206">
    <property type="component" value="Unassembled WGS sequence"/>
</dbReference>
<dbReference type="SUPFAM" id="SSF81383">
    <property type="entry name" value="F-box domain"/>
    <property type="match status" value="1"/>
</dbReference>
<dbReference type="Pfam" id="PF00646">
    <property type="entry name" value="F-box"/>
    <property type="match status" value="1"/>
</dbReference>
<dbReference type="EMBL" id="CADEPM010000002">
    <property type="protein sequence ID" value="CAB3399211.1"/>
    <property type="molecule type" value="Genomic_DNA"/>
</dbReference>
<feature type="domain" description="F-box" evidence="2">
    <location>
        <begin position="34"/>
        <end position="70"/>
    </location>
</feature>
<organism evidence="3 4">
    <name type="scientific">Caenorhabditis bovis</name>
    <dbReference type="NCBI Taxonomy" id="2654633"/>
    <lineage>
        <taxon>Eukaryota</taxon>
        <taxon>Metazoa</taxon>
        <taxon>Ecdysozoa</taxon>
        <taxon>Nematoda</taxon>
        <taxon>Chromadorea</taxon>
        <taxon>Rhabditida</taxon>
        <taxon>Rhabditina</taxon>
        <taxon>Rhabditomorpha</taxon>
        <taxon>Rhabditoidea</taxon>
        <taxon>Rhabditidae</taxon>
        <taxon>Peloderinae</taxon>
        <taxon>Caenorhabditis</taxon>
    </lineage>
</organism>
<dbReference type="CDD" id="cd09917">
    <property type="entry name" value="F-box_SF"/>
    <property type="match status" value="1"/>
</dbReference>
<sequence>MSRKRDKTKRIEVKKSGTPPKKHNRKQAKAFSGKATLDKLPDIVLQKVFTLLPYEARFSLSRCSKRLNSIESGMRCPLTHLRLTDYEYENRRPTKRLMKVMVQYPGPSTEDHCSRRVYFAKQTERSCLYRSWEGEELSEISSTRQPFATVGMNYYKHVLKQSRGYINECFYDVWELNPEKLKLMDLRKIYRIIFHVGNIDVDVLKAAINLLREVEEIEIKDMTMGMDRVLFPADFLNLERVKNASSIIIDASCHLTPEAVAGLNTVHMKFRTTFPMSEVVNKYAKKWRYCPEFFDKMVIFTVQMYNHKVLLDGFHYKRKKSKYLWKRQIQILEEHGLVLNVFKLRKARGTRKAVIVICTRCVMFCELRPITVEEEQSYYCGIEELRELISLRAIEAP</sequence>
<proteinExistence type="predicted"/>
<keyword evidence="4" id="KW-1185">Reference proteome</keyword>
<name>A0A8S1EGV8_9PELO</name>
<reference evidence="3 4" key="1">
    <citation type="submission" date="2020-04" db="EMBL/GenBank/DDBJ databases">
        <authorList>
            <person name="Laetsch R D."/>
            <person name="Stevens L."/>
            <person name="Kumar S."/>
            <person name="Blaxter L. M."/>
        </authorList>
    </citation>
    <scope>NUCLEOTIDE SEQUENCE [LARGE SCALE GENOMIC DNA]</scope>
</reference>
<evidence type="ECO:0000313" key="3">
    <source>
        <dbReference type="EMBL" id="CAB3399211.1"/>
    </source>
</evidence>
<feature type="region of interest" description="Disordered" evidence="1">
    <location>
        <begin position="1"/>
        <end position="28"/>
    </location>
</feature>
<dbReference type="InterPro" id="IPR036047">
    <property type="entry name" value="F-box-like_dom_sf"/>
</dbReference>